<organism evidence="6 7">
    <name type="scientific">Arthrobacter zhaoxinii</name>
    <dbReference type="NCBI Taxonomy" id="2964616"/>
    <lineage>
        <taxon>Bacteria</taxon>
        <taxon>Bacillati</taxon>
        <taxon>Actinomycetota</taxon>
        <taxon>Actinomycetes</taxon>
        <taxon>Micrococcales</taxon>
        <taxon>Micrococcaceae</taxon>
        <taxon>Arthrobacter</taxon>
    </lineage>
</organism>
<dbReference type="PROSITE" id="PS50977">
    <property type="entry name" value="HTH_TETR_2"/>
    <property type="match status" value="1"/>
</dbReference>
<name>A0ABY5YRN3_9MICC</name>
<dbReference type="InterPro" id="IPR050109">
    <property type="entry name" value="HTH-type_TetR-like_transc_reg"/>
</dbReference>
<evidence type="ECO:0000313" key="7">
    <source>
        <dbReference type="Proteomes" id="UP001059859"/>
    </source>
</evidence>
<accession>A0ABY5YRN3</accession>
<protein>
    <submittedName>
        <fullName evidence="6">TetR/AcrR family transcriptional regulator</fullName>
    </submittedName>
</protein>
<feature type="DNA-binding region" description="H-T-H motif" evidence="4">
    <location>
        <begin position="28"/>
        <end position="47"/>
    </location>
</feature>
<keyword evidence="3" id="KW-0804">Transcription</keyword>
<sequence length="196" mass="20513">MVAQPSARNRLLDAAEELAFTQGVAATPVDRILQRANVAPATLYAHFGNKEGLIAAALRRRLENWDAAWQREIAAAATDRDRLLAVFPALTSYRSGTSAARWCAALGVAAETVDPGQQLAETLSQDTQLLTDRFRELAVPVVGADDADALAAHLLLIFTGVLGMLLRGDSPEAAAATGRVTAGFVIDGFGASASGA</sequence>
<keyword evidence="1" id="KW-0805">Transcription regulation</keyword>
<dbReference type="InterPro" id="IPR036271">
    <property type="entry name" value="Tet_transcr_reg_TetR-rel_C_sf"/>
</dbReference>
<evidence type="ECO:0000256" key="1">
    <source>
        <dbReference type="ARBA" id="ARBA00023015"/>
    </source>
</evidence>
<keyword evidence="7" id="KW-1185">Reference proteome</keyword>
<dbReference type="RefSeq" id="WP_260652939.1">
    <property type="nucleotide sequence ID" value="NZ_CP104275.1"/>
</dbReference>
<feature type="domain" description="HTH tetR-type" evidence="5">
    <location>
        <begin position="5"/>
        <end position="65"/>
    </location>
</feature>
<dbReference type="Gene3D" id="1.10.357.10">
    <property type="entry name" value="Tetracycline Repressor, domain 2"/>
    <property type="match status" value="1"/>
</dbReference>
<keyword evidence="2 4" id="KW-0238">DNA-binding</keyword>
<evidence type="ECO:0000259" key="5">
    <source>
        <dbReference type="PROSITE" id="PS50977"/>
    </source>
</evidence>
<evidence type="ECO:0000313" key="6">
    <source>
        <dbReference type="EMBL" id="UWX97762.1"/>
    </source>
</evidence>
<dbReference type="Proteomes" id="UP001059859">
    <property type="component" value="Chromosome"/>
</dbReference>
<gene>
    <name evidence="6" type="ORF">N2K95_03500</name>
</gene>
<dbReference type="PANTHER" id="PTHR30055:SF234">
    <property type="entry name" value="HTH-TYPE TRANSCRIPTIONAL REGULATOR BETI"/>
    <property type="match status" value="1"/>
</dbReference>
<evidence type="ECO:0000256" key="4">
    <source>
        <dbReference type="PROSITE-ProRule" id="PRU00335"/>
    </source>
</evidence>
<dbReference type="PRINTS" id="PR00455">
    <property type="entry name" value="HTHTETR"/>
</dbReference>
<evidence type="ECO:0000256" key="3">
    <source>
        <dbReference type="ARBA" id="ARBA00023163"/>
    </source>
</evidence>
<dbReference type="Pfam" id="PF00440">
    <property type="entry name" value="TetR_N"/>
    <property type="match status" value="1"/>
</dbReference>
<dbReference type="SUPFAM" id="SSF48498">
    <property type="entry name" value="Tetracyclin repressor-like, C-terminal domain"/>
    <property type="match status" value="1"/>
</dbReference>
<reference evidence="6" key="1">
    <citation type="submission" date="2022-09" db="EMBL/GenBank/DDBJ databases">
        <title>Novel species in genus Arthrobacter.</title>
        <authorList>
            <person name="Liu Y."/>
        </authorList>
    </citation>
    <scope>NUCLEOTIDE SEQUENCE</scope>
    <source>
        <strain evidence="6">Zg-Y815</strain>
    </source>
</reference>
<dbReference type="InterPro" id="IPR001647">
    <property type="entry name" value="HTH_TetR"/>
</dbReference>
<proteinExistence type="predicted"/>
<dbReference type="InterPro" id="IPR009057">
    <property type="entry name" value="Homeodomain-like_sf"/>
</dbReference>
<dbReference type="EMBL" id="CP104275">
    <property type="protein sequence ID" value="UWX97762.1"/>
    <property type="molecule type" value="Genomic_DNA"/>
</dbReference>
<dbReference type="PANTHER" id="PTHR30055">
    <property type="entry name" value="HTH-TYPE TRANSCRIPTIONAL REGULATOR RUTR"/>
    <property type="match status" value="1"/>
</dbReference>
<evidence type="ECO:0000256" key="2">
    <source>
        <dbReference type="ARBA" id="ARBA00023125"/>
    </source>
</evidence>
<dbReference type="SUPFAM" id="SSF46689">
    <property type="entry name" value="Homeodomain-like"/>
    <property type="match status" value="1"/>
</dbReference>